<evidence type="ECO:0000256" key="1">
    <source>
        <dbReference type="SAM" id="Phobius"/>
    </source>
</evidence>
<keyword evidence="3" id="KW-1185">Reference proteome</keyword>
<evidence type="ECO:0000313" key="2">
    <source>
        <dbReference type="EMBL" id="MBK3462620.1"/>
    </source>
</evidence>
<protein>
    <submittedName>
        <fullName evidence="2">Uncharacterized protein</fullName>
    </submittedName>
</protein>
<name>A0ABS1H098_9PSED</name>
<organism evidence="2 3">
    <name type="scientific">Pseudomonas haemolytica</name>
    <dbReference type="NCBI Taxonomy" id="2600065"/>
    <lineage>
        <taxon>Bacteria</taxon>
        <taxon>Pseudomonadati</taxon>
        <taxon>Pseudomonadota</taxon>
        <taxon>Gammaproteobacteria</taxon>
        <taxon>Pseudomonadales</taxon>
        <taxon>Pseudomonadaceae</taxon>
        <taxon>Pseudomonas</taxon>
    </lineage>
</organism>
<dbReference type="RefSeq" id="WP_200657657.1">
    <property type="nucleotide sequence ID" value="NZ_JAENSR010000009.1"/>
</dbReference>
<reference evidence="2 3" key="1">
    <citation type="submission" date="2021-01" db="EMBL/GenBank/DDBJ databases">
        <title>Antibiotic resistance and phylogeny of Pseudomonas spp. isolated over three decades from chicken meat in the Norwegian food chain.</title>
        <authorList>
            <person name="Moen B."/>
        </authorList>
    </citation>
    <scope>NUCLEOTIDE SEQUENCE [LARGE SCALE GENOMIC DNA]</scope>
    <source>
        <strain evidence="2 3">MF6766</strain>
    </source>
</reference>
<gene>
    <name evidence="2" type="ORF">JJD71_26495</name>
</gene>
<dbReference type="Proteomes" id="UP000620382">
    <property type="component" value="Unassembled WGS sequence"/>
</dbReference>
<keyword evidence="1" id="KW-1133">Transmembrane helix</keyword>
<evidence type="ECO:0000313" key="3">
    <source>
        <dbReference type="Proteomes" id="UP000620382"/>
    </source>
</evidence>
<accession>A0ABS1H098</accession>
<keyword evidence="1" id="KW-0812">Transmembrane</keyword>
<dbReference type="EMBL" id="JAENSR010000009">
    <property type="protein sequence ID" value="MBK3462620.1"/>
    <property type="molecule type" value="Genomic_DNA"/>
</dbReference>
<keyword evidence="1" id="KW-0472">Membrane</keyword>
<proteinExistence type="predicted"/>
<feature type="transmembrane region" description="Helical" evidence="1">
    <location>
        <begin position="21"/>
        <end position="39"/>
    </location>
</feature>
<comment type="caution">
    <text evidence="2">The sequence shown here is derived from an EMBL/GenBank/DDBJ whole genome shotgun (WGS) entry which is preliminary data.</text>
</comment>
<sequence>MRDITLKETALSKSLNKLKDGVIVAASLAFVVIIALGAVDASVNDRTDMRNTKIEFTK</sequence>